<reference evidence="1 2" key="1">
    <citation type="submission" date="2023-07" db="EMBL/GenBank/DDBJ databases">
        <title>Genomic Encyclopedia of Type Strains, Phase IV (KMG-IV): sequencing the most valuable type-strain genomes for metagenomic binning, comparative biology and taxonomic classification.</title>
        <authorList>
            <person name="Goeker M."/>
        </authorList>
    </citation>
    <scope>NUCLEOTIDE SEQUENCE [LARGE SCALE GENOMIC DNA]</scope>
    <source>
        <strain evidence="1 2">DSM 22170</strain>
    </source>
</reference>
<proteinExistence type="predicted"/>
<gene>
    <name evidence="1" type="ORF">JOC58_001379</name>
</gene>
<protein>
    <submittedName>
        <fullName evidence="1">Uncharacterized protein</fullName>
    </submittedName>
</protein>
<dbReference type="Proteomes" id="UP001185028">
    <property type="component" value="Unassembled WGS sequence"/>
</dbReference>
<evidence type="ECO:0000313" key="2">
    <source>
        <dbReference type="Proteomes" id="UP001185028"/>
    </source>
</evidence>
<name>A0ABU1IYQ2_9BACL</name>
<evidence type="ECO:0000313" key="1">
    <source>
        <dbReference type="EMBL" id="MDR6243492.1"/>
    </source>
</evidence>
<accession>A0ABU1IYQ2</accession>
<sequence length="298" mass="34296">MKYYPINEADARRAKEANSFSDYKEGNATGEYQAMVDHAYDVAEKCKATADPIYYEKLDALVDTYARKLAQNLDERNVIDARVPSILIAGGGNFPTRKKEKQNAARDQNMQEYREIEKLLEKMHSVGRGGISADDPDVMVKLHQKLEAMQAAQNRMKVVNAYYRKHKTLDGCSELTDQQVDELKMSMSKDWRTVPVPFPSFHLTNNLQNIKRVQKRLDDLKQKPADEWEFEGGKVLSNTEANRLQIVFDDKPSDEQRQMLKKRGFKWAPSQCAWQRQLTANALQAVKYIDFLQPISKV</sequence>
<dbReference type="RefSeq" id="WP_188773676.1">
    <property type="nucleotide sequence ID" value="NZ_BMMB01000001.1"/>
</dbReference>
<organism evidence="1 2">
    <name type="scientific">Paenibacillus hunanensis</name>
    <dbReference type="NCBI Taxonomy" id="539262"/>
    <lineage>
        <taxon>Bacteria</taxon>
        <taxon>Bacillati</taxon>
        <taxon>Bacillota</taxon>
        <taxon>Bacilli</taxon>
        <taxon>Bacillales</taxon>
        <taxon>Paenibacillaceae</taxon>
        <taxon>Paenibacillus</taxon>
    </lineage>
</organism>
<dbReference type="EMBL" id="JAVDQH010000004">
    <property type="protein sequence ID" value="MDR6243492.1"/>
    <property type="molecule type" value="Genomic_DNA"/>
</dbReference>
<keyword evidence="2" id="KW-1185">Reference proteome</keyword>
<comment type="caution">
    <text evidence="1">The sequence shown here is derived from an EMBL/GenBank/DDBJ whole genome shotgun (WGS) entry which is preliminary data.</text>
</comment>